<dbReference type="OrthoDB" id="3262196at2759"/>
<sequence>MAPQVRENPPLCKLWRDNFEIQDGSAAASSSSVAMLHAEMQRCSLPQSLTSSLSPFRGCVLQFRKPCEMILLSFSDPSRPSWRRWSRTLVVPTQIVTLWPSSLMVSMNVRGTTSIKKYCVSLATHSLTTPFLFDSLLPVAQNHIFARSSTLGLTSTFIAASMWSNHLLMFTNISVTSFLRIHREHSTIADIPLPWPSPAVLQQLVDKSSGHFIYASTIIKFIDDKSYRPTERLEMVQDPDRSGSEPVFETLDQLYITILCSAPRQSQLIPILCAIAHFPLAAGDIDQLFGNAKGETRLLLRGLHSVLNVPRDNQHRILPYHASFVDFLKHPNRSGDFCVGILNRRVSLACYLLQFFAGPFQRNICRLSRLIDFIVSLPPCGLVAELFPLIRSMNADYIFAPKEYQSEYNYFEAIVSWLKNNPSAPPDVIQLWEDYGTLSPPIPEFFEFSYQ</sequence>
<protein>
    <submittedName>
        <fullName evidence="1">WD40 repeat-like protein</fullName>
    </submittedName>
</protein>
<reference evidence="1" key="1">
    <citation type="submission" date="2020-05" db="EMBL/GenBank/DDBJ databases">
        <title>Mycena genomes resolve the evolution of fungal bioluminescence.</title>
        <authorList>
            <person name="Tsai I.J."/>
        </authorList>
    </citation>
    <scope>NUCLEOTIDE SEQUENCE</scope>
    <source>
        <strain evidence="1">160909Yilan</strain>
    </source>
</reference>
<gene>
    <name evidence="1" type="ORF">MSAN_02360000</name>
</gene>
<keyword evidence="2" id="KW-1185">Reference proteome</keyword>
<dbReference type="Proteomes" id="UP000623467">
    <property type="component" value="Unassembled WGS sequence"/>
</dbReference>
<accession>A0A8H7CF29</accession>
<name>A0A8H7CF29_9AGAR</name>
<dbReference type="AlphaFoldDB" id="A0A8H7CF29"/>
<organism evidence="1 2">
    <name type="scientific">Mycena sanguinolenta</name>
    <dbReference type="NCBI Taxonomy" id="230812"/>
    <lineage>
        <taxon>Eukaryota</taxon>
        <taxon>Fungi</taxon>
        <taxon>Dikarya</taxon>
        <taxon>Basidiomycota</taxon>
        <taxon>Agaricomycotina</taxon>
        <taxon>Agaricomycetes</taxon>
        <taxon>Agaricomycetidae</taxon>
        <taxon>Agaricales</taxon>
        <taxon>Marasmiineae</taxon>
        <taxon>Mycenaceae</taxon>
        <taxon>Mycena</taxon>
    </lineage>
</organism>
<dbReference type="EMBL" id="JACAZH010000043">
    <property type="protein sequence ID" value="KAF7334900.1"/>
    <property type="molecule type" value="Genomic_DNA"/>
</dbReference>
<comment type="caution">
    <text evidence="1">The sequence shown here is derived from an EMBL/GenBank/DDBJ whole genome shotgun (WGS) entry which is preliminary data.</text>
</comment>
<evidence type="ECO:0000313" key="2">
    <source>
        <dbReference type="Proteomes" id="UP000623467"/>
    </source>
</evidence>
<evidence type="ECO:0000313" key="1">
    <source>
        <dbReference type="EMBL" id="KAF7334900.1"/>
    </source>
</evidence>
<proteinExistence type="predicted"/>